<dbReference type="SUPFAM" id="SSF55486">
    <property type="entry name" value="Metalloproteases ('zincins'), catalytic domain"/>
    <property type="match status" value="1"/>
</dbReference>
<sequence length="281" mass="30928">ESRLWGEWFRVFNQAGSDTVLSQTVTPPGPANFMHNDLNNDEYKRAEVNGYYQANIVRDFTITYNPSYPGLQQNAFPVNVNLNDNCNAYYDYESINFFTSGGGCPNTGFSTIIHHEYGHHLVAMAGSGQGEYGEGMGDVMGVLILDDPGLAYGFFSDCDSPLRNADNDIQYPCSGEIHYCGQLISGCVWETRNELVITNPSDYTDIISNLAVNAMLLHTGSSIDPSITIDYLVLDDDNGNIYDGTPHYQEIATGFGEHNMDAPPLALLGFEFPNGLPEIIS</sequence>
<organism evidence="1">
    <name type="scientific">marine sediment metagenome</name>
    <dbReference type="NCBI Taxonomy" id="412755"/>
    <lineage>
        <taxon>unclassified sequences</taxon>
        <taxon>metagenomes</taxon>
        <taxon>ecological metagenomes</taxon>
    </lineage>
</organism>
<dbReference type="AlphaFoldDB" id="X1B7Y0"/>
<name>X1B7Y0_9ZZZZ</name>
<dbReference type="EMBL" id="BART01012142">
    <property type="protein sequence ID" value="GAG77397.1"/>
    <property type="molecule type" value="Genomic_DNA"/>
</dbReference>
<evidence type="ECO:0008006" key="2">
    <source>
        <dbReference type="Google" id="ProtNLM"/>
    </source>
</evidence>
<feature type="non-terminal residue" evidence="1">
    <location>
        <position position="281"/>
    </location>
</feature>
<proteinExistence type="predicted"/>
<feature type="non-terminal residue" evidence="1">
    <location>
        <position position="1"/>
    </location>
</feature>
<evidence type="ECO:0000313" key="1">
    <source>
        <dbReference type="EMBL" id="GAG77397.1"/>
    </source>
</evidence>
<comment type="caution">
    <text evidence="1">The sequence shown here is derived from an EMBL/GenBank/DDBJ whole genome shotgun (WGS) entry which is preliminary data.</text>
</comment>
<accession>X1B7Y0</accession>
<reference evidence="1" key="1">
    <citation type="journal article" date="2014" name="Front. Microbiol.">
        <title>High frequency of phylogenetically diverse reductive dehalogenase-homologous genes in deep subseafloor sedimentary metagenomes.</title>
        <authorList>
            <person name="Kawai M."/>
            <person name="Futagami T."/>
            <person name="Toyoda A."/>
            <person name="Takaki Y."/>
            <person name="Nishi S."/>
            <person name="Hori S."/>
            <person name="Arai W."/>
            <person name="Tsubouchi T."/>
            <person name="Morono Y."/>
            <person name="Uchiyama I."/>
            <person name="Ito T."/>
            <person name="Fujiyama A."/>
            <person name="Inagaki F."/>
            <person name="Takami H."/>
        </authorList>
    </citation>
    <scope>NUCLEOTIDE SEQUENCE</scope>
    <source>
        <strain evidence="1">Expedition CK06-06</strain>
    </source>
</reference>
<protein>
    <recommendedName>
        <fullName evidence="2">Peptidase M4 domain-containing protein</fullName>
    </recommendedName>
</protein>
<gene>
    <name evidence="1" type="ORF">S01H4_25501</name>
</gene>